<protein>
    <submittedName>
        <fullName evidence="1">Uncharacterized protein</fullName>
    </submittedName>
</protein>
<evidence type="ECO:0000313" key="1">
    <source>
        <dbReference type="EMBL" id="MDQ0547361.1"/>
    </source>
</evidence>
<dbReference type="RefSeq" id="WP_128755109.1">
    <property type="nucleotide sequence ID" value="NZ_JAJALK010000027.1"/>
</dbReference>
<gene>
    <name evidence="1" type="ORF">QO001_006320</name>
</gene>
<dbReference type="EMBL" id="JAUSWL010000025">
    <property type="protein sequence ID" value="MDQ0547361.1"/>
    <property type="molecule type" value="Genomic_DNA"/>
</dbReference>
<proteinExistence type="predicted"/>
<comment type="caution">
    <text evidence="1">The sequence shown here is derived from an EMBL/GenBank/DDBJ whole genome shotgun (WGS) entry which is preliminary data.</text>
</comment>
<dbReference type="AlphaFoldDB" id="A0AAJ1TUU2"/>
<evidence type="ECO:0000313" key="2">
    <source>
        <dbReference type="Proteomes" id="UP001223420"/>
    </source>
</evidence>
<accession>A0AAJ1TUU2</accession>
<dbReference type="Proteomes" id="UP001223420">
    <property type="component" value="Unassembled WGS sequence"/>
</dbReference>
<reference evidence="1" key="1">
    <citation type="submission" date="2023-07" db="EMBL/GenBank/DDBJ databases">
        <title>Genomic Encyclopedia of Type Strains, Phase IV (KMG-IV): sequencing the most valuable type-strain genomes for metagenomic binning, comparative biology and taxonomic classification.</title>
        <authorList>
            <person name="Goeker M."/>
        </authorList>
    </citation>
    <scope>NUCLEOTIDE SEQUENCE</scope>
    <source>
        <strain evidence="1">DSM 19569</strain>
    </source>
</reference>
<name>A0AAJ1TUU2_9HYPH</name>
<sequence length="97" mass="10964">MTRIQANDQAAEWTARLTKGCAISAIPKPTYAQLEELRHDLYTVTDRLLVLDVPAESWPDSLNLTIEDWEARQSLTCHRVVAVQVNSGYFKMSPKCS</sequence>
<organism evidence="1 2">
    <name type="scientific">Methylobacterium brachiatum</name>
    <dbReference type="NCBI Taxonomy" id="269660"/>
    <lineage>
        <taxon>Bacteria</taxon>
        <taxon>Pseudomonadati</taxon>
        <taxon>Pseudomonadota</taxon>
        <taxon>Alphaproteobacteria</taxon>
        <taxon>Hyphomicrobiales</taxon>
        <taxon>Methylobacteriaceae</taxon>
        <taxon>Methylobacterium</taxon>
    </lineage>
</organism>